<comment type="caution">
    <text evidence="2">The sequence shown here is derived from an EMBL/GenBank/DDBJ whole genome shotgun (WGS) entry which is preliminary data.</text>
</comment>
<accession>A0A023AYW1</accession>
<organism evidence="2 3">
    <name type="scientific">Gregarina niphandrodes</name>
    <name type="common">Septate eugregarine</name>
    <dbReference type="NCBI Taxonomy" id="110365"/>
    <lineage>
        <taxon>Eukaryota</taxon>
        <taxon>Sar</taxon>
        <taxon>Alveolata</taxon>
        <taxon>Apicomplexa</taxon>
        <taxon>Conoidasida</taxon>
        <taxon>Gregarinasina</taxon>
        <taxon>Eugregarinorida</taxon>
        <taxon>Gregarinidae</taxon>
        <taxon>Gregarina</taxon>
    </lineage>
</organism>
<evidence type="ECO:0000313" key="3">
    <source>
        <dbReference type="Proteomes" id="UP000019763"/>
    </source>
</evidence>
<feature type="coiled-coil region" evidence="1">
    <location>
        <begin position="44"/>
        <end position="117"/>
    </location>
</feature>
<keyword evidence="3" id="KW-1185">Reference proteome</keyword>
<reference evidence="2" key="1">
    <citation type="submission" date="2013-12" db="EMBL/GenBank/DDBJ databases">
        <authorList>
            <person name="Omoto C.K."/>
            <person name="Sibley D."/>
            <person name="Venepally P."/>
            <person name="Hadjithomas M."/>
            <person name="Karamycheva S."/>
            <person name="Brunk B."/>
            <person name="Roos D."/>
            <person name="Caler E."/>
            <person name="Lorenzi H."/>
        </authorList>
    </citation>
    <scope>NUCLEOTIDE SEQUENCE</scope>
</reference>
<dbReference type="VEuPathDB" id="CryptoDB:GNI_157820"/>
<keyword evidence="1" id="KW-0175">Coiled coil</keyword>
<gene>
    <name evidence="2" type="ORF">GNI_157820</name>
</gene>
<name>A0A023AYW1_GRENI</name>
<dbReference type="AlphaFoldDB" id="A0A023AYW1"/>
<sequence length="262" mass="30382">MSRNRVKLIIVVWKNLVDLKTSLEKEIDSLVKEQVAQSDELQNQDEWTNVCEMLKQQRDALEAEIEAANKRIQVLDEEHAKPTMKDVQESLASLRDSRKKRMEIMATRQQVENLLEEYHGIVVPSTDEEELIGVQDLLMEEEETMIAFYEAKLKRNSRIFDINVSQQAPSQDIALVLTPKGDWFEFWSRNRSGCPSLKFIKVVYSRTSPTPKDISIKVNTSDIPIGNFDQVMNPFIQKIMAWKQSMLQSTHLDLHGLIKLFF</sequence>
<dbReference type="EMBL" id="AFNH02001174">
    <property type="protein sequence ID" value="EZG43819.1"/>
    <property type="molecule type" value="Genomic_DNA"/>
</dbReference>
<evidence type="ECO:0000313" key="2">
    <source>
        <dbReference type="EMBL" id="EZG43819.1"/>
    </source>
</evidence>
<proteinExistence type="predicted"/>
<protein>
    <submittedName>
        <fullName evidence="2">Uncharacterized protein</fullName>
    </submittedName>
</protein>
<dbReference type="RefSeq" id="XP_011133003.1">
    <property type="nucleotide sequence ID" value="XM_011134701.1"/>
</dbReference>
<dbReference type="GeneID" id="22915496"/>
<dbReference type="Proteomes" id="UP000019763">
    <property type="component" value="Unassembled WGS sequence"/>
</dbReference>
<evidence type="ECO:0000256" key="1">
    <source>
        <dbReference type="SAM" id="Coils"/>
    </source>
</evidence>